<gene>
    <name evidence="1" type="ORF">RPERSI_LOCUS12305</name>
</gene>
<reference evidence="1" key="1">
    <citation type="submission" date="2021-06" db="EMBL/GenBank/DDBJ databases">
        <authorList>
            <person name="Kallberg Y."/>
            <person name="Tangrot J."/>
            <person name="Rosling A."/>
        </authorList>
    </citation>
    <scope>NUCLEOTIDE SEQUENCE</scope>
    <source>
        <strain evidence="1">MA461A</strain>
    </source>
</reference>
<sequence>MELETPESISNRSDKDEYLKKHHQKYKRRMFKIIPLERLHAIYRDIKSYHEKIAAPVGPILIATGYQQEGGIVTIVFLYTEFNTKNLRDGYQELAEILKNIDTALSKELKINILNENIDKMLTEKKEFGRGTRVLMELEIPPISIGFKVNIPSQLMEKE</sequence>
<dbReference type="EMBL" id="CAJVQC010026230">
    <property type="protein sequence ID" value="CAG8732505.1"/>
    <property type="molecule type" value="Genomic_DNA"/>
</dbReference>
<protein>
    <submittedName>
        <fullName evidence="1">16152_t:CDS:1</fullName>
    </submittedName>
</protein>
<name>A0ACA9Q1K6_9GLOM</name>
<proteinExistence type="predicted"/>
<comment type="caution">
    <text evidence="1">The sequence shown here is derived from an EMBL/GenBank/DDBJ whole genome shotgun (WGS) entry which is preliminary data.</text>
</comment>
<evidence type="ECO:0000313" key="2">
    <source>
        <dbReference type="Proteomes" id="UP000789920"/>
    </source>
</evidence>
<accession>A0ACA9Q1K6</accession>
<keyword evidence="2" id="KW-1185">Reference proteome</keyword>
<dbReference type="Proteomes" id="UP000789920">
    <property type="component" value="Unassembled WGS sequence"/>
</dbReference>
<evidence type="ECO:0000313" key="1">
    <source>
        <dbReference type="EMBL" id="CAG8732505.1"/>
    </source>
</evidence>
<feature type="non-terminal residue" evidence="1">
    <location>
        <position position="1"/>
    </location>
</feature>
<organism evidence="1 2">
    <name type="scientific">Racocetra persica</name>
    <dbReference type="NCBI Taxonomy" id="160502"/>
    <lineage>
        <taxon>Eukaryota</taxon>
        <taxon>Fungi</taxon>
        <taxon>Fungi incertae sedis</taxon>
        <taxon>Mucoromycota</taxon>
        <taxon>Glomeromycotina</taxon>
        <taxon>Glomeromycetes</taxon>
        <taxon>Diversisporales</taxon>
        <taxon>Gigasporaceae</taxon>
        <taxon>Racocetra</taxon>
    </lineage>
</organism>